<dbReference type="Gene3D" id="3.50.50.60">
    <property type="entry name" value="FAD/NAD(P)-binding domain"/>
    <property type="match status" value="1"/>
</dbReference>
<dbReference type="RefSeq" id="WP_076161770.1">
    <property type="nucleotide sequence ID" value="NZ_JBEZVB010000082.1"/>
</dbReference>
<dbReference type="STRING" id="76021.BS329_16765"/>
<dbReference type="EMBL" id="MQUQ01000008">
    <property type="protein sequence ID" value="OLZ51440.1"/>
    <property type="molecule type" value="Genomic_DNA"/>
</dbReference>
<dbReference type="GO" id="GO:0004497">
    <property type="term" value="F:monooxygenase activity"/>
    <property type="evidence" value="ECO:0007669"/>
    <property type="project" value="UniProtKB-KW"/>
</dbReference>
<dbReference type="AlphaFoldDB" id="A0A1R0KTQ9"/>
<dbReference type="InterPro" id="IPR036188">
    <property type="entry name" value="FAD/NAD-bd_sf"/>
</dbReference>
<dbReference type="Proteomes" id="UP000187486">
    <property type="component" value="Unassembled WGS sequence"/>
</dbReference>
<keyword evidence="2" id="KW-1185">Reference proteome</keyword>
<sequence>MTNNQTGKRAVVLGGSMAGILAARVLAESYAEVLVVDRDEVLGVDRPRRGAPHTIHAHALHARGHLILEELFPGLTDGLAAAGVPSCDLGEMHWYLNARRLKPARTGLISVLAPRPMLEEHVRRQVAALPNVTFRERHDIRELVPSRDRTRVTGVKIEARDGGAGEETLTADLVVDTTGRGSRTPAWLEKFGYRRPDEDRVKIGLAYTTRQYELTDGILGGVPSINPIASPAHPRGAFFGRSGPDLVNLSLTGILGDHPPTDEAGFLEFVRSLPIPDVYDAIIGAKPVNDPVTFRFPASVRRRYELLPAFPDGLLVLGDAVCSFNPVYGQGMTVAAMEAAALRRQLRRGGSPRPAEFFTEIGRIIDMPWEVSVNGDLDFPGVEGHRSIKVKVGNAYMARLQYAATKDPKVTEGFMRVAGLLDPPQALMRPRMLARVLRHAVRRPAPGKSWLEREQSSGVTARHLG</sequence>
<accession>A0A1R0KTQ9</accession>
<evidence type="ECO:0000313" key="1">
    <source>
        <dbReference type="EMBL" id="OLZ51440.1"/>
    </source>
</evidence>
<dbReference type="OrthoDB" id="9790035at2"/>
<gene>
    <name evidence="1" type="ORF">BS329_16765</name>
</gene>
<dbReference type="PANTHER" id="PTHR43422:SF3">
    <property type="entry name" value="THIAMINE THIAZOLE SYNTHASE"/>
    <property type="match status" value="1"/>
</dbReference>
<name>A0A1R0KTQ9_9PSEU</name>
<keyword evidence="1" id="KW-0560">Oxidoreductase</keyword>
<dbReference type="SUPFAM" id="SSF51905">
    <property type="entry name" value="FAD/NAD(P)-binding domain"/>
    <property type="match status" value="1"/>
</dbReference>
<comment type="caution">
    <text evidence="1">The sequence shown here is derived from an EMBL/GenBank/DDBJ whole genome shotgun (WGS) entry which is preliminary data.</text>
</comment>
<dbReference type="Pfam" id="PF12831">
    <property type="entry name" value="FAD_oxidored"/>
    <property type="match status" value="1"/>
</dbReference>
<protein>
    <submittedName>
        <fullName evidence="1">FAD-binding monooxygenase</fullName>
    </submittedName>
</protein>
<keyword evidence="1" id="KW-0503">Monooxygenase</keyword>
<proteinExistence type="predicted"/>
<reference evidence="1 2" key="1">
    <citation type="submission" date="2016-01" db="EMBL/GenBank/DDBJ databases">
        <title>Amycolatopsis coloradensis genome sequencing and assembly.</title>
        <authorList>
            <person name="Mayilraj S."/>
        </authorList>
    </citation>
    <scope>NUCLEOTIDE SEQUENCE [LARGE SCALE GENOMIC DNA]</scope>
    <source>
        <strain evidence="1 2">DSM 44225</strain>
    </source>
</reference>
<organism evidence="1 2">
    <name type="scientific">Amycolatopsis coloradensis</name>
    <dbReference type="NCBI Taxonomy" id="76021"/>
    <lineage>
        <taxon>Bacteria</taxon>
        <taxon>Bacillati</taxon>
        <taxon>Actinomycetota</taxon>
        <taxon>Actinomycetes</taxon>
        <taxon>Pseudonocardiales</taxon>
        <taxon>Pseudonocardiaceae</taxon>
        <taxon>Amycolatopsis</taxon>
    </lineage>
</organism>
<evidence type="ECO:0000313" key="2">
    <source>
        <dbReference type="Proteomes" id="UP000187486"/>
    </source>
</evidence>
<dbReference type="PANTHER" id="PTHR43422">
    <property type="entry name" value="THIAMINE THIAZOLE SYNTHASE"/>
    <property type="match status" value="1"/>
</dbReference>